<organism evidence="1 2">
    <name type="scientific">Brachybacterium alimentarium</name>
    <dbReference type="NCBI Taxonomy" id="47845"/>
    <lineage>
        <taxon>Bacteria</taxon>
        <taxon>Bacillati</taxon>
        <taxon>Actinomycetota</taxon>
        <taxon>Actinomycetes</taxon>
        <taxon>Micrococcales</taxon>
        <taxon>Dermabacteraceae</taxon>
        <taxon>Brachybacterium</taxon>
    </lineage>
</organism>
<evidence type="ECO:0000313" key="2">
    <source>
        <dbReference type="Proteomes" id="UP000218598"/>
    </source>
</evidence>
<proteinExistence type="predicted"/>
<reference evidence="1 2" key="1">
    <citation type="journal article" date="2017" name="Elife">
        <title>Extensive horizontal gene transfer in cheese-associated bacteria.</title>
        <authorList>
            <person name="Bonham K.S."/>
            <person name="Wolfe B.E."/>
            <person name="Dutton R.J."/>
        </authorList>
    </citation>
    <scope>NUCLEOTIDE SEQUENCE [LARGE SCALE GENOMIC DNA]</scope>
    <source>
        <strain evidence="1 2">341_9</strain>
    </source>
</reference>
<comment type="caution">
    <text evidence="1">The sequence shown here is derived from an EMBL/GenBank/DDBJ whole genome shotgun (WGS) entry which is preliminary data.</text>
</comment>
<gene>
    <name evidence="1" type="ORF">CIK66_06930</name>
</gene>
<dbReference type="GeneID" id="303297516"/>
<evidence type="ECO:0000313" key="1">
    <source>
        <dbReference type="EMBL" id="PCC39707.1"/>
    </source>
</evidence>
<sequence>MALIHPRSLERWQEWQNSRHRARQIKHTVTGVFRRRGDEAASSAPGFVLHSREGDAGPRLLIGLDSTSPTSRASLLTALPYVRRGVDVLAPAGVDLPELSGSDWTHQNVAIPQAVLRGLGIGSVITLGWHLEVGRIVHEWALAEEISGAVVQHGALTPFAPPLPPRITLLAWSDADAEFYRSGRQDIETRAVGSQLLWQAAHESEDTPADLEERPVFLGQMHGAELSRRITAGAATTFCRAENALYRPHPAETDALSRVAHSVMARRGIEFQDSAIPLHELRGPVVGVFSTGVLEAAVRGLPAWVYGPRTPTWVHEFWDRYGMRTWGGDPTPAPVQPADEPSRLIAQILEGAG</sequence>
<name>A0A2A3YK74_9MICO</name>
<evidence type="ECO:0008006" key="3">
    <source>
        <dbReference type="Google" id="ProtNLM"/>
    </source>
</evidence>
<protein>
    <recommendedName>
        <fullName evidence="3">RNA-binding protein</fullName>
    </recommendedName>
</protein>
<dbReference type="RefSeq" id="WP_096196830.1">
    <property type="nucleotide sequence ID" value="NZ_JBQQGT010000039.1"/>
</dbReference>
<keyword evidence="2" id="KW-1185">Reference proteome</keyword>
<dbReference type="AlphaFoldDB" id="A0A2A3YK74"/>
<dbReference type="Proteomes" id="UP000218598">
    <property type="component" value="Unassembled WGS sequence"/>
</dbReference>
<dbReference type="EMBL" id="NRGR01000012">
    <property type="protein sequence ID" value="PCC39707.1"/>
    <property type="molecule type" value="Genomic_DNA"/>
</dbReference>
<dbReference type="OrthoDB" id="3253594at2"/>
<accession>A0A2A3YK74</accession>